<evidence type="ECO:0000256" key="3">
    <source>
        <dbReference type="SAM" id="MobiDB-lite"/>
    </source>
</evidence>
<evidence type="ECO:0000313" key="7">
    <source>
        <dbReference type="Proteomes" id="UP001165082"/>
    </source>
</evidence>
<organism evidence="6 7">
    <name type="scientific">Triparma retinervis</name>
    <dbReference type="NCBI Taxonomy" id="2557542"/>
    <lineage>
        <taxon>Eukaryota</taxon>
        <taxon>Sar</taxon>
        <taxon>Stramenopiles</taxon>
        <taxon>Ochrophyta</taxon>
        <taxon>Bolidophyceae</taxon>
        <taxon>Parmales</taxon>
        <taxon>Triparmaceae</taxon>
        <taxon>Triparma</taxon>
    </lineage>
</organism>
<feature type="domain" description="PP4R3 EVH1-like" evidence="5">
    <location>
        <begin position="85"/>
        <end position="137"/>
    </location>
</feature>
<dbReference type="AlphaFoldDB" id="A0A9W7ALK3"/>
<comment type="caution">
    <text evidence="6">The sequence shown here is derived from an EMBL/GenBank/DDBJ whole genome shotgun (WGS) entry which is preliminary data.</text>
</comment>
<dbReference type="Pfam" id="PF22972">
    <property type="entry name" value="EVH1_PP4R3"/>
    <property type="match status" value="1"/>
</dbReference>
<dbReference type="GO" id="GO:0072542">
    <property type="term" value="F:protein phosphatase activator activity"/>
    <property type="evidence" value="ECO:0007669"/>
    <property type="project" value="TreeGrafter"/>
</dbReference>
<dbReference type="EMBL" id="BRXZ01002855">
    <property type="protein sequence ID" value="GMH71587.1"/>
    <property type="molecule type" value="Genomic_DNA"/>
</dbReference>
<sequence>MTSAEPWRVKLYRLNVTGEWDDLGTGFIRLVIRMEADGPTAEASRQGQEIEKMSLVMCPTSSPVADNGVATAAGADVSNDNEIKIDISREQSYQRQGDNIITWTTEMMGEGEVSQTDLALSFQENEGCREVWRRISSWLERQGQPSNGVLGKRGREDDGSAADDSSTPASPASPSTTGGMSQSSSIMSSSNSLPPPADLHALYNHLVTYLSSPPGKHSQQINSLLISNNCAYLSTLLANPPPPSDPPFLCKILRTLLTLNITEVLEFFTCKADTFNTLLGLIRSPRDPLPVEVVFRAPLPYGDDVEDAIRQSWRETENMAGRIHRRLDCLNFLHQLFALSRTLQPSMKEEFYSSTLQFPPPKNESFGGVSVFSVLSMVLNKSTAEEKLKCLEILTNVLLYDPDFVRAYVCTHNSEPKVTAKEDGGHKTTYGNPHLKDYDLLLHLTVLNGEPSEAVVVGAAEVVKLIVNGETFDPGSVMESAVFNQFYDHNINHYLLPLSSPAPPNPLALFYTLEVLCFCVRQHPNKFKFFLIQKNVAKLVLGKMGGRDKFLRLSALRFIRSAIGMGDSYVNKYLIKQDFFSPIVATFLPSTDNLLSSAVIEMVDKIRDSDARPVVKYLVDGWREVFQGWNLETFDKLVELHDAHMSEKASLGAGEDHLEGAGG</sequence>
<evidence type="ECO:0000256" key="1">
    <source>
        <dbReference type="ARBA" id="ARBA00004123"/>
    </source>
</evidence>
<protein>
    <recommendedName>
        <fullName evidence="8">Serine/threonine-protein phosphatase 4 regulatory subunit 3-like central domain-containing protein</fullName>
    </recommendedName>
</protein>
<dbReference type="Gene3D" id="2.30.29.30">
    <property type="entry name" value="Pleckstrin-homology domain (PH domain)/Phosphotyrosine-binding domain (PTB)"/>
    <property type="match status" value="1"/>
</dbReference>
<keyword evidence="2" id="KW-0539">Nucleus</keyword>
<dbReference type="InterPro" id="IPR055236">
    <property type="entry name" value="EVH1_PP4R3"/>
</dbReference>
<feature type="compositionally biased region" description="Low complexity" evidence="3">
    <location>
        <begin position="162"/>
        <end position="192"/>
    </location>
</feature>
<dbReference type="Pfam" id="PF04802">
    <property type="entry name" value="PP4R3"/>
    <property type="match status" value="1"/>
</dbReference>
<dbReference type="InterPro" id="IPR006887">
    <property type="entry name" value="P4R3-like_central_dom"/>
</dbReference>
<feature type="non-terminal residue" evidence="6">
    <location>
        <position position="1"/>
    </location>
</feature>
<dbReference type="GO" id="GO:0005654">
    <property type="term" value="C:nucleoplasm"/>
    <property type="evidence" value="ECO:0007669"/>
    <property type="project" value="TreeGrafter"/>
</dbReference>
<feature type="region of interest" description="Disordered" evidence="3">
    <location>
        <begin position="143"/>
        <end position="192"/>
    </location>
</feature>
<evidence type="ECO:0000256" key="2">
    <source>
        <dbReference type="ARBA" id="ARBA00023242"/>
    </source>
</evidence>
<dbReference type="GO" id="GO:0030289">
    <property type="term" value="C:protein phosphatase 4 complex"/>
    <property type="evidence" value="ECO:0007669"/>
    <property type="project" value="TreeGrafter"/>
</dbReference>
<dbReference type="OrthoDB" id="198166at2759"/>
<keyword evidence="7" id="KW-1185">Reference proteome</keyword>
<proteinExistence type="predicted"/>
<gene>
    <name evidence="6" type="ORF">TrRE_jg5527</name>
</gene>
<evidence type="ECO:0000259" key="4">
    <source>
        <dbReference type="Pfam" id="PF04802"/>
    </source>
</evidence>
<comment type="subcellular location">
    <subcellularLocation>
        <location evidence="1">Nucleus</location>
    </subcellularLocation>
</comment>
<dbReference type="Proteomes" id="UP001165082">
    <property type="component" value="Unassembled WGS sequence"/>
</dbReference>
<feature type="domain" description="Serine/threonine-protein phosphatase 4 regulatory subunit 3-like central" evidence="4">
    <location>
        <begin position="252"/>
        <end position="641"/>
    </location>
</feature>
<dbReference type="InterPro" id="IPR011993">
    <property type="entry name" value="PH-like_dom_sf"/>
</dbReference>
<evidence type="ECO:0008006" key="8">
    <source>
        <dbReference type="Google" id="ProtNLM"/>
    </source>
</evidence>
<dbReference type="PANTHER" id="PTHR23318">
    <property type="entry name" value="ATP SYNTHASE GAMMA-RELATED"/>
    <property type="match status" value="1"/>
</dbReference>
<evidence type="ECO:0000313" key="6">
    <source>
        <dbReference type="EMBL" id="GMH71587.1"/>
    </source>
</evidence>
<accession>A0A9W7ALK3</accession>
<dbReference type="SUPFAM" id="SSF48371">
    <property type="entry name" value="ARM repeat"/>
    <property type="match status" value="1"/>
</dbReference>
<dbReference type="PANTHER" id="PTHR23318:SF0">
    <property type="entry name" value="SERINE_THREONINE-PROTEIN PHOSPHATASE 4 REGULATORY SUBUNIT 3"/>
    <property type="match status" value="1"/>
</dbReference>
<name>A0A9W7ALK3_9STRA</name>
<dbReference type="InterPro" id="IPR051137">
    <property type="entry name" value="PP4R3-like"/>
</dbReference>
<evidence type="ECO:0000259" key="5">
    <source>
        <dbReference type="Pfam" id="PF22972"/>
    </source>
</evidence>
<dbReference type="InterPro" id="IPR016024">
    <property type="entry name" value="ARM-type_fold"/>
</dbReference>
<reference evidence="6" key="1">
    <citation type="submission" date="2022-07" db="EMBL/GenBank/DDBJ databases">
        <title>Genome analysis of Parmales, a sister group of diatoms, reveals the evolutionary specialization of diatoms from phago-mixotrophs to photoautotrophs.</title>
        <authorList>
            <person name="Ban H."/>
            <person name="Sato S."/>
            <person name="Yoshikawa S."/>
            <person name="Kazumasa Y."/>
            <person name="Nakamura Y."/>
            <person name="Ichinomiya M."/>
            <person name="Saitoh K."/>
            <person name="Sato N."/>
            <person name="Blanc-Mathieu R."/>
            <person name="Endo H."/>
            <person name="Kuwata A."/>
            <person name="Ogata H."/>
        </authorList>
    </citation>
    <scope>NUCLEOTIDE SEQUENCE</scope>
</reference>